<proteinExistence type="predicted"/>
<dbReference type="OrthoDB" id="1120195at2"/>
<name>A0A1H4AWC9_BIZPA</name>
<protein>
    <submittedName>
        <fullName evidence="1">Uncharacterized protein</fullName>
    </submittedName>
</protein>
<accession>A0A1H4AWC9</accession>
<organism evidence="1 2">
    <name type="scientific">Bizionia paragorgiae</name>
    <dbReference type="NCBI Taxonomy" id="283786"/>
    <lineage>
        <taxon>Bacteria</taxon>
        <taxon>Pseudomonadati</taxon>
        <taxon>Bacteroidota</taxon>
        <taxon>Flavobacteriia</taxon>
        <taxon>Flavobacteriales</taxon>
        <taxon>Flavobacteriaceae</taxon>
        <taxon>Bizionia</taxon>
    </lineage>
</organism>
<evidence type="ECO:0000313" key="1">
    <source>
        <dbReference type="EMBL" id="SEA40146.1"/>
    </source>
</evidence>
<gene>
    <name evidence="1" type="ORF">SAMN04487990_11241</name>
</gene>
<dbReference type="Proteomes" id="UP000198846">
    <property type="component" value="Unassembled WGS sequence"/>
</dbReference>
<dbReference type="RefSeq" id="WP_092134675.1">
    <property type="nucleotide sequence ID" value="NZ_FNQK01000012.1"/>
</dbReference>
<dbReference type="EMBL" id="FNQK01000012">
    <property type="protein sequence ID" value="SEA40146.1"/>
    <property type="molecule type" value="Genomic_DNA"/>
</dbReference>
<evidence type="ECO:0000313" key="2">
    <source>
        <dbReference type="Proteomes" id="UP000198846"/>
    </source>
</evidence>
<dbReference type="STRING" id="283786.SAMN04487990_11241"/>
<reference evidence="1 2" key="1">
    <citation type="submission" date="2016-10" db="EMBL/GenBank/DDBJ databases">
        <authorList>
            <person name="de Groot N.N."/>
        </authorList>
    </citation>
    <scope>NUCLEOTIDE SEQUENCE [LARGE SCALE GENOMIC DNA]</scope>
    <source>
        <strain evidence="1 2">DSM 23842</strain>
    </source>
</reference>
<dbReference type="AlphaFoldDB" id="A0A1H4AWC9"/>
<sequence>MKLPTTFTDLIKEAESLALYNKLVQQLNKDFLLANIELSFEDQVTPSELKLQLHEMVYTLIQDRFSDYLNLLYIIDVSEDQIRALNGDDTVQLSEEVSFLILKREWQKVWFKNKYS</sequence>
<keyword evidence="2" id="KW-1185">Reference proteome</keyword>